<dbReference type="PANTHER" id="PTHR43584:SF8">
    <property type="entry name" value="N-ACETYLMURAMATE ALPHA-1-PHOSPHATE URIDYLYLTRANSFERASE"/>
    <property type="match status" value="1"/>
</dbReference>
<gene>
    <name evidence="4" type="ORF">HNQ92_004790</name>
</gene>
<evidence type="ECO:0000313" key="5">
    <source>
        <dbReference type="Proteomes" id="UP000557307"/>
    </source>
</evidence>
<dbReference type="PANTHER" id="PTHR43584">
    <property type="entry name" value="NUCLEOTIDYL TRANSFERASE"/>
    <property type="match status" value="1"/>
</dbReference>
<keyword evidence="2" id="KW-0548">Nucleotidyltransferase</keyword>
<dbReference type="Gene3D" id="3.90.550.10">
    <property type="entry name" value="Spore Coat Polysaccharide Biosynthesis Protein SpsA, Chain A"/>
    <property type="match status" value="1"/>
</dbReference>
<name>A0A840U467_9BACT</name>
<evidence type="ECO:0000256" key="1">
    <source>
        <dbReference type="ARBA" id="ARBA00022679"/>
    </source>
</evidence>
<dbReference type="AlphaFoldDB" id="A0A840U467"/>
<dbReference type="RefSeq" id="WP_184177956.1">
    <property type="nucleotide sequence ID" value="NZ_JACHGF010000010.1"/>
</dbReference>
<keyword evidence="5" id="KW-1185">Reference proteome</keyword>
<keyword evidence="1" id="KW-0808">Transferase</keyword>
<proteinExistence type="predicted"/>
<dbReference type="InterPro" id="IPR025877">
    <property type="entry name" value="MobA-like_NTP_Trfase"/>
</dbReference>
<dbReference type="EMBL" id="JACHGF010000010">
    <property type="protein sequence ID" value="MBB5286629.1"/>
    <property type="molecule type" value="Genomic_DNA"/>
</dbReference>
<dbReference type="Proteomes" id="UP000557307">
    <property type="component" value="Unassembled WGS sequence"/>
</dbReference>
<dbReference type="SUPFAM" id="SSF53448">
    <property type="entry name" value="Nucleotide-diphospho-sugar transferases"/>
    <property type="match status" value="1"/>
</dbReference>
<comment type="caution">
    <text evidence="4">The sequence shown here is derived from an EMBL/GenBank/DDBJ whole genome shotgun (WGS) entry which is preliminary data.</text>
</comment>
<organism evidence="4 5">
    <name type="scientific">Rhabdobacter roseus</name>
    <dbReference type="NCBI Taxonomy" id="1655419"/>
    <lineage>
        <taxon>Bacteria</taxon>
        <taxon>Pseudomonadati</taxon>
        <taxon>Bacteroidota</taxon>
        <taxon>Cytophagia</taxon>
        <taxon>Cytophagales</taxon>
        <taxon>Cytophagaceae</taxon>
        <taxon>Rhabdobacter</taxon>
    </lineage>
</organism>
<protein>
    <submittedName>
        <fullName evidence="4">NDP-sugar pyrophosphorylase family protein</fullName>
    </submittedName>
</protein>
<accession>A0A840U467</accession>
<evidence type="ECO:0000259" key="3">
    <source>
        <dbReference type="Pfam" id="PF12804"/>
    </source>
</evidence>
<feature type="domain" description="MobA-like NTP transferase" evidence="3">
    <location>
        <begin position="4"/>
        <end position="126"/>
    </location>
</feature>
<dbReference type="GO" id="GO:0016779">
    <property type="term" value="F:nucleotidyltransferase activity"/>
    <property type="evidence" value="ECO:0007669"/>
    <property type="project" value="UniProtKB-KW"/>
</dbReference>
<sequence length="250" mass="27826">MHYAIIAAGEGSRLAQEGFTLPKPLVSLHGETLIDRLIRVFSQNNAHTIHIIINEESELLHEHLRAASASWPIRLVRQTTPSSFHSFQELLKTMPPVEALCLTTTDTVFQEAEFEAFIAAFAQQPELDGLMAVTTFVDDESPLFVEVDQDRAIRGFTDENTSQTPYISGGIYCLRGKALAAVGASAALGTNRMRNFQRYLLARGLKLKAHPFSKIVDVDHVADIQTAARFLTETREAQELTERETTKIES</sequence>
<dbReference type="InterPro" id="IPR050065">
    <property type="entry name" value="GlmU-like"/>
</dbReference>
<evidence type="ECO:0000313" key="4">
    <source>
        <dbReference type="EMBL" id="MBB5286629.1"/>
    </source>
</evidence>
<reference evidence="4 5" key="1">
    <citation type="submission" date="2020-08" db="EMBL/GenBank/DDBJ databases">
        <title>Genomic Encyclopedia of Type Strains, Phase IV (KMG-IV): sequencing the most valuable type-strain genomes for metagenomic binning, comparative biology and taxonomic classification.</title>
        <authorList>
            <person name="Goeker M."/>
        </authorList>
    </citation>
    <scope>NUCLEOTIDE SEQUENCE [LARGE SCALE GENOMIC DNA]</scope>
    <source>
        <strain evidence="4 5">DSM 105074</strain>
    </source>
</reference>
<dbReference type="InterPro" id="IPR029044">
    <property type="entry name" value="Nucleotide-diphossugar_trans"/>
</dbReference>
<evidence type="ECO:0000256" key="2">
    <source>
        <dbReference type="ARBA" id="ARBA00022695"/>
    </source>
</evidence>
<dbReference type="Pfam" id="PF12804">
    <property type="entry name" value="NTP_transf_3"/>
    <property type="match status" value="1"/>
</dbReference>